<dbReference type="OrthoDB" id="9861265at2"/>
<gene>
    <name evidence="2" type="ORF">CAP_2225</name>
</gene>
<comment type="caution">
    <text evidence="2">The sequence shown here is derived from an EMBL/GenBank/DDBJ whole genome shotgun (WGS) entry which is preliminary data.</text>
</comment>
<dbReference type="RefSeq" id="WP_044240649.1">
    <property type="nucleotide sequence ID" value="NZ_ASRX01000018.1"/>
</dbReference>
<protein>
    <submittedName>
        <fullName evidence="2">Uncharacterized protein</fullName>
    </submittedName>
</protein>
<evidence type="ECO:0000313" key="3">
    <source>
        <dbReference type="Proteomes" id="UP000019678"/>
    </source>
</evidence>
<proteinExistence type="predicted"/>
<reference evidence="2 3" key="1">
    <citation type="submission" date="2013-05" db="EMBL/GenBank/DDBJ databases">
        <title>Genome assembly of Chondromyces apiculatus DSM 436.</title>
        <authorList>
            <person name="Sharma G."/>
            <person name="Khatri I."/>
            <person name="Kaur C."/>
            <person name="Mayilraj S."/>
            <person name="Subramanian S."/>
        </authorList>
    </citation>
    <scope>NUCLEOTIDE SEQUENCE [LARGE SCALE GENOMIC DNA]</scope>
    <source>
        <strain evidence="2 3">DSM 436</strain>
    </source>
</reference>
<sequence>MNRGIALAELGQLGEMLSDRALSIAVYITRRLAYEERLRPLPEGIETAAEYAAHQCDLAIDRIGQFLDHGPEASVSPSRISAPVRGGEGLRSHPSLRSTHAVTITHDPH</sequence>
<evidence type="ECO:0000256" key="1">
    <source>
        <dbReference type="SAM" id="MobiDB-lite"/>
    </source>
</evidence>
<dbReference type="STRING" id="1192034.CAP_2225"/>
<name>A0A017TB68_9BACT</name>
<evidence type="ECO:0000313" key="2">
    <source>
        <dbReference type="EMBL" id="EYF06035.1"/>
    </source>
</evidence>
<dbReference type="EMBL" id="ASRX01000018">
    <property type="protein sequence ID" value="EYF06035.1"/>
    <property type="molecule type" value="Genomic_DNA"/>
</dbReference>
<dbReference type="Proteomes" id="UP000019678">
    <property type="component" value="Unassembled WGS sequence"/>
</dbReference>
<dbReference type="AlphaFoldDB" id="A0A017TB68"/>
<accession>A0A017TB68</accession>
<organism evidence="2 3">
    <name type="scientific">Chondromyces apiculatus DSM 436</name>
    <dbReference type="NCBI Taxonomy" id="1192034"/>
    <lineage>
        <taxon>Bacteria</taxon>
        <taxon>Pseudomonadati</taxon>
        <taxon>Myxococcota</taxon>
        <taxon>Polyangia</taxon>
        <taxon>Polyangiales</taxon>
        <taxon>Polyangiaceae</taxon>
        <taxon>Chondromyces</taxon>
    </lineage>
</organism>
<feature type="region of interest" description="Disordered" evidence="1">
    <location>
        <begin position="72"/>
        <end position="109"/>
    </location>
</feature>
<keyword evidence="3" id="KW-1185">Reference proteome</keyword>